<evidence type="ECO:0000313" key="1">
    <source>
        <dbReference type="EMBL" id="ORA98699.1"/>
    </source>
</evidence>
<dbReference type="InterPro" id="IPR010982">
    <property type="entry name" value="Lambda_DNA-bd_dom_sf"/>
</dbReference>
<proteinExistence type="predicted"/>
<dbReference type="AlphaFoldDB" id="A0A1E3SMV7"/>
<dbReference type="Gene3D" id="1.10.260.40">
    <property type="entry name" value="lambda repressor-like DNA-binding domains"/>
    <property type="match status" value="1"/>
</dbReference>
<dbReference type="GO" id="GO:0003677">
    <property type="term" value="F:DNA binding"/>
    <property type="evidence" value="ECO:0007669"/>
    <property type="project" value="InterPro"/>
</dbReference>
<reference evidence="1 2" key="1">
    <citation type="submission" date="2017-02" db="EMBL/GenBank/DDBJ databases">
        <title>The new phylogeny of genus Mycobacterium.</title>
        <authorList>
            <person name="Tortoli E."/>
            <person name="Trovato A."/>
            <person name="Cirillo D.M."/>
        </authorList>
    </citation>
    <scope>NUCLEOTIDE SEQUENCE [LARGE SCALE GENOMIC DNA]</scope>
    <source>
        <strain evidence="1 2">DSM 44049</strain>
    </source>
</reference>
<sequence>MSFGTEKSKPSEYTYGLGELIRAHRLYMGLSKDGMAKQLGMRDDSYDPIENGRAACPPGLLETIDSIMRRFDQEVQALVARANDKCEIKVEVSRQPSEEWRRCVVGRAAIESGRILPVLIDGPPQRPGPQHHDKDR</sequence>
<dbReference type="Pfam" id="PF13560">
    <property type="entry name" value="HTH_31"/>
    <property type="match status" value="1"/>
</dbReference>
<name>A0A1E3SMV7_MYCIE</name>
<evidence type="ECO:0000313" key="2">
    <source>
        <dbReference type="Proteomes" id="UP000192739"/>
    </source>
</evidence>
<gene>
    <name evidence="1" type="ORF">BST27_20450</name>
</gene>
<accession>A0A1E3SMV7</accession>
<keyword evidence="2" id="KW-1185">Reference proteome</keyword>
<dbReference type="EMBL" id="MVHT01000063">
    <property type="protein sequence ID" value="ORA98699.1"/>
    <property type="molecule type" value="Genomic_DNA"/>
</dbReference>
<comment type="caution">
    <text evidence="1">The sequence shown here is derived from an EMBL/GenBank/DDBJ whole genome shotgun (WGS) entry which is preliminary data.</text>
</comment>
<protein>
    <submittedName>
        <fullName evidence="1">Transcriptional regulator</fullName>
    </submittedName>
</protein>
<dbReference type="Proteomes" id="UP000192739">
    <property type="component" value="Unassembled WGS sequence"/>
</dbReference>
<organism evidence="1 2">
    <name type="scientific">Mycobacterium intermedium</name>
    <dbReference type="NCBI Taxonomy" id="28445"/>
    <lineage>
        <taxon>Bacteria</taxon>
        <taxon>Bacillati</taxon>
        <taxon>Actinomycetota</taxon>
        <taxon>Actinomycetes</taxon>
        <taxon>Mycobacteriales</taxon>
        <taxon>Mycobacteriaceae</taxon>
        <taxon>Mycobacterium</taxon>
        <taxon>Mycobacterium simiae complex</taxon>
    </lineage>
</organism>
<dbReference type="SUPFAM" id="SSF47413">
    <property type="entry name" value="lambda repressor-like DNA-binding domains"/>
    <property type="match status" value="1"/>
</dbReference>